<dbReference type="GO" id="GO:0006082">
    <property type="term" value="P:organic acid metabolic process"/>
    <property type="evidence" value="ECO:0007669"/>
    <property type="project" value="TreeGrafter"/>
</dbReference>
<comment type="similarity">
    <text evidence="1">Belongs to the cytochrome P450 family.</text>
</comment>
<dbReference type="OrthoDB" id="2789670at2759"/>
<dbReference type="Proteomes" id="UP000192578">
    <property type="component" value="Unassembled WGS sequence"/>
</dbReference>
<dbReference type="Pfam" id="PF00067">
    <property type="entry name" value="p450"/>
    <property type="match status" value="2"/>
</dbReference>
<keyword evidence="3" id="KW-0408">Iron</keyword>
<dbReference type="Gene3D" id="1.10.630.10">
    <property type="entry name" value="Cytochrome P450"/>
    <property type="match status" value="2"/>
</dbReference>
<dbReference type="AlphaFoldDB" id="A0A9X6NAY3"/>
<evidence type="ECO:0000256" key="4">
    <source>
        <dbReference type="ARBA" id="ARBA00023033"/>
    </source>
</evidence>
<dbReference type="InterPro" id="IPR036396">
    <property type="entry name" value="Cyt_P450_sf"/>
</dbReference>
<keyword evidence="4" id="KW-0560">Oxidoreductase</keyword>
<protein>
    <submittedName>
        <fullName evidence="5">Uncharacterized protein</fullName>
    </submittedName>
</protein>
<proteinExistence type="inferred from homology"/>
<keyword evidence="4" id="KW-0503">Monooxygenase</keyword>
<name>A0A9X6NAY3_HYPEX</name>
<dbReference type="SUPFAM" id="SSF48264">
    <property type="entry name" value="Cytochrome P450"/>
    <property type="match status" value="1"/>
</dbReference>
<accession>A0A9X6NAY3</accession>
<keyword evidence="6" id="KW-1185">Reference proteome</keyword>
<evidence type="ECO:0000256" key="1">
    <source>
        <dbReference type="ARBA" id="ARBA00010617"/>
    </source>
</evidence>
<gene>
    <name evidence="5" type="ORF">BV898_14624</name>
</gene>
<dbReference type="GO" id="GO:0016712">
    <property type="term" value="F:oxidoreductase activity, acting on paired donors, with incorporation or reduction of molecular oxygen, reduced flavin or flavoprotein as one donor, and incorporation of one atom of oxygen"/>
    <property type="evidence" value="ECO:0007669"/>
    <property type="project" value="TreeGrafter"/>
</dbReference>
<dbReference type="GO" id="GO:0020037">
    <property type="term" value="F:heme binding"/>
    <property type="evidence" value="ECO:0007669"/>
    <property type="project" value="InterPro"/>
</dbReference>
<evidence type="ECO:0000313" key="6">
    <source>
        <dbReference type="Proteomes" id="UP000192578"/>
    </source>
</evidence>
<dbReference type="InterPro" id="IPR001128">
    <property type="entry name" value="Cyt_P450"/>
</dbReference>
<evidence type="ECO:0000313" key="5">
    <source>
        <dbReference type="EMBL" id="OWA50098.1"/>
    </source>
</evidence>
<keyword evidence="2" id="KW-0479">Metal-binding</keyword>
<dbReference type="PANTHER" id="PTHR24300">
    <property type="entry name" value="CYTOCHROME P450 508A4-RELATED"/>
    <property type="match status" value="1"/>
</dbReference>
<dbReference type="GO" id="GO:0006805">
    <property type="term" value="P:xenobiotic metabolic process"/>
    <property type="evidence" value="ECO:0007669"/>
    <property type="project" value="TreeGrafter"/>
</dbReference>
<dbReference type="EMBL" id="MTYJ01000182">
    <property type="protein sequence ID" value="OWA50098.1"/>
    <property type="molecule type" value="Genomic_DNA"/>
</dbReference>
<reference evidence="6" key="1">
    <citation type="submission" date="2017-01" db="EMBL/GenBank/DDBJ databases">
        <title>Comparative genomics of anhydrobiosis in the tardigrade Hypsibius dujardini.</title>
        <authorList>
            <person name="Yoshida Y."/>
            <person name="Koutsovoulos G."/>
            <person name="Laetsch D."/>
            <person name="Stevens L."/>
            <person name="Kumar S."/>
            <person name="Horikawa D."/>
            <person name="Ishino K."/>
            <person name="Komine S."/>
            <person name="Tomita M."/>
            <person name="Blaxter M."/>
            <person name="Arakawa K."/>
        </authorList>
    </citation>
    <scope>NUCLEOTIDE SEQUENCE [LARGE SCALE GENOMIC DNA]</scope>
    <source>
        <strain evidence="6">Z151</strain>
    </source>
</reference>
<evidence type="ECO:0000256" key="2">
    <source>
        <dbReference type="ARBA" id="ARBA00022723"/>
    </source>
</evidence>
<comment type="caution">
    <text evidence="5">The sequence shown here is derived from an EMBL/GenBank/DDBJ whole genome shotgun (WGS) entry which is preliminary data.</text>
</comment>
<dbReference type="GO" id="GO:0005506">
    <property type="term" value="F:iron ion binding"/>
    <property type="evidence" value="ECO:0007669"/>
    <property type="project" value="InterPro"/>
</dbReference>
<organism evidence="5 6">
    <name type="scientific">Hypsibius exemplaris</name>
    <name type="common">Freshwater tardigrade</name>
    <dbReference type="NCBI Taxonomy" id="2072580"/>
    <lineage>
        <taxon>Eukaryota</taxon>
        <taxon>Metazoa</taxon>
        <taxon>Ecdysozoa</taxon>
        <taxon>Tardigrada</taxon>
        <taxon>Eutardigrada</taxon>
        <taxon>Parachela</taxon>
        <taxon>Hypsibioidea</taxon>
        <taxon>Hypsibiidae</taxon>
        <taxon>Hypsibius</taxon>
    </lineage>
</organism>
<dbReference type="InterPro" id="IPR050182">
    <property type="entry name" value="Cytochrome_P450_fam2"/>
</dbReference>
<dbReference type="GO" id="GO:0008395">
    <property type="term" value="F:steroid hydroxylase activity"/>
    <property type="evidence" value="ECO:0007669"/>
    <property type="project" value="TreeGrafter"/>
</dbReference>
<dbReference type="GO" id="GO:0005737">
    <property type="term" value="C:cytoplasm"/>
    <property type="evidence" value="ECO:0007669"/>
    <property type="project" value="TreeGrafter"/>
</dbReference>
<dbReference type="PANTHER" id="PTHR24300:SF397">
    <property type="entry name" value="CYTOCHROME P450 2U1"/>
    <property type="match status" value="1"/>
</dbReference>
<evidence type="ECO:0000256" key="3">
    <source>
        <dbReference type="ARBA" id="ARBA00023004"/>
    </source>
</evidence>
<sequence length="142" mass="15935">MGKNWLEETIIAEVESICQVLRDAKGKPFNPQVQLTNSVSNVICALIFGKKFALTDDHFSRLTTLISDNVRAGSVDFIVQSLPFLMSGTETTSMTTLWALVFMVEHPEVMRKVQEEIDSNVDREKVLTNAERLLLPYTGNNS</sequence>